<dbReference type="AlphaFoldDB" id="A0A502BXV8"/>
<feature type="domain" description="Peptidase S9 prolyl oligopeptidase catalytic" evidence="6">
    <location>
        <begin position="506"/>
        <end position="717"/>
    </location>
</feature>
<dbReference type="GO" id="GO:0070012">
    <property type="term" value="F:oligopeptidase activity"/>
    <property type="evidence" value="ECO:0007669"/>
    <property type="project" value="TreeGrafter"/>
</dbReference>
<dbReference type="GO" id="GO:0005829">
    <property type="term" value="C:cytosol"/>
    <property type="evidence" value="ECO:0007669"/>
    <property type="project" value="TreeGrafter"/>
</dbReference>
<dbReference type="GO" id="GO:0006508">
    <property type="term" value="P:proteolysis"/>
    <property type="evidence" value="ECO:0007669"/>
    <property type="project" value="UniProtKB-KW"/>
</dbReference>
<dbReference type="InterPro" id="IPR001375">
    <property type="entry name" value="Peptidase_S9_cat"/>
</dbReference>
<evidence type="ECO:0000256" key="3">
    <source>
        <dbReference type="ARBA" id="ARBA00022670"/>
    </source>
</evidence>
<evidence type="ECO:0000259" key="7">
    <source>
        <dbReference type="Pfam" id="PF02897"/>
    </source>
</evidence>
<keyword evidence="9" id="KW-1185">Reference proteome</keyword>
<evidence type="ECO:0000256" key="5">
    <source>
        <dbReference type="ARBA" id="ARBA00022825"/>
    </source>
</evidence>
<feature type="domain" description="Peptidase S9A N-terminal" evidence="7">
    <location>
        <begin position="34"/>
        <end position="438"/>
    </location>
</feature>
<dbReference type="InterPro" id="IPR051167">
    <property type="entry name" value="Prolyl_oligopep/macrocyclase"/>
</dbReference>
<proteinExistence type="predicted"/>
<dbReference type="GO" id="GO:0004252">
    <property type="term" value="F:serine-type endopeptidase activity"/>
    <property type="evidence" value="ECO:0007669"/>
    <property type="project" value="UniProtKB-EC"/>
</dbReference>
<organism evidence="8 9">
    <name type="scientific">Sphingomonas oligophenolica</name>
    <dbReference type="NCBI Taxonomy" id="301154"/>
    <lineage>
        <taxon>Bacteria</taxon>
        <taxon>Pseudomonadati</taxon>
        <taxon>Pseudomonadota</taxon>
        <taxon>Alphaproteobacteria</taxon>
        <taxon>Sphingomonadales</taxon>
        <taxon>Sphingomonadaceae</taxon>
        <taxon>Sphingomonas</taxon>
    </lineage>
</organism>
<dbReference type="OrthoDB" id="9801421at2"/>
<dbReference type="PANTHER" id="PTHR42881:SF2">
    <property type="entry name" value="PROLYL ENDOPEPTIDASE"/>
    <property type="match status" value="1"/>
</dbReference>
<accession>A0A502BXV8</accession>
<dbReference type="EC" id="3.4.21.26" evidence="2"/>
<dbReference type="Gene3D" id="3.40.50.1820">
    <property type="entry name" value="alpha/beta hydrolase"/>
    <property type="match status" value="1"/>
</dbReference>
<dbReference type="PANTHER" id="PTHR42881">
    <property type="entry name" value="PROLYL ENDOPEPTIDASE"/>
    <property type="match status" value="1"/>
</dbReference>
<dbReference type="Pfam" id="PF00326">
    <property type="entry name" value="Peptidase_S9"/>
    <property type="match status" value="1"/>
</dbReference>
<evidence type="ECO:0000256" key="4">
    <source>
        <dbReference type="ARBA" id="ARBA00022801"/>
    </source>
</evidence>
<evidence type="ECO:0000259" key="6">
    <source>
        <dbReference type="Pfam" id="PF00326"/>
    </source>
</evidence>
<keyword evidence="3" id="KW-0645">Protease</keyword>
<evidence type="ECO:0000256" key="1">
    <source>
        <dbReference type="ARBA" id="ARBA00001070"/>
    </source>
</evidence>
<comment type="catalytic activity">
    <reaction evidence="1">
        <text>Hydrolysis of Pro-|-Xaa &gt;&gt; Ala-|-Xaa in oligopeptides.</text>
        <dbReference type="EC" id="3.4.21.26"/>
    </reaction>
</comment>
<dbReference type="InterPro" id="IPR023302">
    <property type="entry name" value="Pept_S9A_N"/>
</dbReference>
<evidence type="ECO:0000313" key="9">
    <source>
        <dbReference type="Proteomes" id="UP000318413"/>
    </source>
</evidence>
<keyword evidence="4" id="KW-0378">Hydrolase</keyword>
<protein>
    <recommendedName>
        <fullName evidence="2">prolyl oligopeptidase</fullName>
        <ecNumber evidence="2">3.4.21.26</ecNumber>
    </recommendedName>
</protein>
<reference evidence="8 9" key="1">
    <citation type="journal article" date="2019" name="Environ. Microbiol.">
        <title>Species interactions and distinct microbial communities in high Arctic permafrost affected cryosols are associated with the CH4 and CO2 gas fluxes.</title>
        <authorList>
            <person name="Altshuler I."/>
            <person name="Hamel J."/>
            <person name="Turney S."/>
            <person name="Magnuson E."/>
            <person name="Levesque R."/>
            <person name="Greer C."/>
            <person name="Whyte L.G."/>
        </authorList>
    </citation>
    <scope>NUCLEOTIDE SEQUENCE [LARGE SCALE GENOMIC DNA]</scope>
    <source>
        <strain evidence="8 9">S5.1</strain>
    </source>
</reference>
<dbReference type="SUPFAM" id="SSF53474">
    <property type="entry name" value="alpha/beta-Hydrolases"/>
    <property type="match status" value="1"/>
</dbReference>
<keyword evidence="5" id="KW-0720">Serine protease</keyword>
<dbReference type="InterPro" id="IPR029058">
    <property type="entry name" value="AB_hydrolase_fold"/>
</dbReference>
<comment type="caution">
    <text evidence="8">The sequence shown here is derived from an EMBL/GenBank/DDBJ whole genome shotgun (WGS) entry which is preliminary data.</text>
</comment>
<dbReference type="Proteomes" id="UP000318413">
    <property type="component" value="Unassembled WGS sequence"/>
</dbReference>
<dbReference type="RefSeq" id="WP_140872827.1">
    <property type="nucleotide sequence ID" value="NZ_RCZK01000026.1"/>
</dbReference>
<dbReference type="PRINTS" id="PR00862">
    <property type="entry name" value="PROLIGOPTASE"/>
</dbReference>
<evidence type="ECO:0000313" key="8">
    <source>
        <dbReference type="EMBL" id="TPG05340.1"/>
    </source>
</evidence>
<dbReference type="Gene3D" id="2.130.10.120">
    <property type="entry name" value="Prolyl oligopeptidase, N-terminal domain"/>
    <property type="match status" value="1"/>
</dbReference>
<evidence type="ECO:0000256" key="2">
    <source>
        <dbReference type="ARBA" id="ARBA00011897"/>
    </source>
</evidence>
<name>A0A502BXV8_9SPHN</name>
<dbReference type="InterPro" id="IPR002470">
    <property type="entry name" value="Peptidase_S9A"/>
</dbReference>
<dbReference type="SUPFAM" id="SSF50993">
    <property type="entry name" value="Peptidase/esterase 'gauge' domain"/>
    <property type="match status" value="1"/>
</dbReference>
<sequence>MTINRRELLVTTGTVVGVALIPSLLRAAVVIPKPPVARVVPVTETLFGTTLTDNYRWMETANDPDWMPYITGQNATARATLAAIPGRDALLKRISALSGDAVSTKTVQRAGALTFIEQRPAGANNFKLYVRGSKSGDTMRLLVDPETLGTADRHVSLDWWAASPDGSHLVYGLSPAGSEESVAHVMVVATAQILPERIPDTPYAGPSWTNDGAGFFYNQITGPRETAERYKNSRLMYHQIATDPASDRLIAQNGHSSFPIAEYEFPGIQISPDSDVAVALLFNGVARELTAHAAPTSDVLAGTAKWHKVCDPNDKITGFAVIGADLYLLANTGAIRGRVVKTSARAPDLKSAATILPMSAIVVEALTAARDGVYVTTMDGGIERLKRIGRDDRVADVALPYDGQIVYTYGDTGSDGIFINLTGWVEPSAVWAIDPATLKAADTRITPPPPIDLSPYVATRFFATAKDGVKIPVSVVARRDTPKDGKRPAIVLAYGAYQYGTSPAFAARNLAFLDVGGICVVAGVRGGGEYGREWHDGGKLATKPNTWRDLIASCEALIAAGWTRPASLAIEGGSAGGITVGRALTERPDLFCAVLSLVGSSNQLRAEFSPNGPANIPEFGSQKDEAGFRALLAMDAYSAVRKGTKYPAVLLTTGVSDPRVAPWEVGKMTAALQAATASNKPVLMRVDFDAGHGIGSTRSQTDDLQADEFAFVLWQAGVAGYQPAG</sequence>
<dbReference type="Pfam" id="PF02897">
    <property type="entry name" value="Peptidase_S9_N"/>
    <property type="match status" value="1"/>
</dbReference>
<gene>
    <name evidence="8" type="ORF">EAH84_15175</name>
</gene>
<dbReference type="EMBL" id="RCZK01000026">
    <property type="protein sequence ID" value="TPG05340.1"/>
    <property type="molecule type" value="Genomic_DNA"/>
</dbReference>